<dbReference type="InterPro" id="IPR019286">
    <property type="entry name" value="DUF2339_TM"/>
</dbReference>
<keyword evidence="2" id="KW-0472">Membrane</keyword>
<name>A4BI47_9GAMM</name>
<dbReference type="PANTHER" id="PTHR38434">
    <property type="entry name" value="BLL2549 PROTEIN"/>
    <property type="match status" value="1"/>
</dbReference>
<dbReference type="PANTHER" id="PTHR38434:SF1">
    <property type="entry name" value="BLL2549 PROTEIN"/>
    <property type="match status" value="1"/>
</dbReference>
<dbReference type="RefSeq" id="WP_008042958.1">
    <property type="nucleotide sequence ID" value="NZ_CH724149.1"/>
</dbReference>
<evidence type="ECO:0008006" key="5">
    <source>
        <dbReference type="Google" id="ProtNLM"/>
    </source>
</evidence>
<evidence type="ECO:0000256" key="2">
    <source>
        <dbReference type="SAM" id="Phobius"/>
    </source>
</evidence>
<feature type="transmembrane region" description="Helical" evidence="2">
    <location>
        <begin position="246"/>
        <end position="263"/>
    </location>
</feature>
<feature type="transmembrane region" description="Helical" evidence="2">
    <location>
        <begin position="132"/>
        <end position="154"/>
    </location>
</feature>
<feature type="transmembrane region" description="Helical" evidence="2">
    <location>
        <begin position="656"/>
        <end position="676"/>
    </location>
</feature>
<feature type="transmembrane region" description="Helical" evidence="2">
    <location>
        <begin position="451"/>
        <end position="469"/>
    </location>
</feature>
<feature type="transmembrane region" description="Helical" evidence="2">
    <location>
        <begin position="840"/>
        <end position="858"/>
    </location>
</feature>
<feature type="transmembrane region" description="Helical" evidence="2">
    <location>
        <begin position="747"/>
        <end position="765"/>
    </location>
</feature>
<keyword evidence="2" id="KW-0812">Transmembrane</keyword>
<feature type="transmembrane region" description="Helical" evidence="2">
    <location>
        <begin position="359"/>
        <end position="376"/>
    </location>
</feature>
<feature type="transmembrane region" description="Helical" evidence="2">
    <location>
        <begin position="812"/>
        <end position="834"/>
    </location>
</feature>
<comment type="caution">
    <text evidence="3">The sequence shown here is derived from an EMBL/GenBank/DDBJ whole genome shotgun (WGS) entry which is preliminary data.</text>
</comment>
<keyword evidence="2" id="KW-1133">Transmembrane helix</keyword>
<feature type="transmembrane region" description="Helical" evidence="2">
    <location>
        <begin position="295"/>
        <end position="313"/>
    </location>
</feature>
<evidence type="ECO:0000313" key="3">
    <source>
        <dbReference type="EMBL" id="EAR08190.1"/>
    </source>
</evidence>
<feature type="transmembrane region" description="Helical" evidence="2">
    <location>
        <begin position="599"/>
        <end position="619"/>
    </location>
</feature>
<feature type="transmembrane region" description="Helical" evidence="2">
    <location>
        <begin position="688"/>
        <end position="708"/>
    </location>
</feature>
<evidence type="ECO:0000256" key="1">
    <source>
        <dbReference type="SAM" id="MobiDB-lite"/>
    </source>
</evidence>
<feature type="transmembrane region" description="Helical" evidence="2">
    <location>
        <begin position="160"/>
        <end position="184"/>
    </location>
</feature>
<feature type="transmembrane region" description="Helical" evidence="2">
    <location>
        <begin position="269"/>
        <end position="288"/>
    </location>
</feature>
<feature type="transmembrane region" description="Helical" evidence="2">
    <location>
        <begin position="325"/>
        <end position="347"/>
    </location>
</feature>
<accession>A4BI47</accession>
<feature type="transmembrane region" description="Helical" evidence="2">
    <location>
        <begin position="196"/>
        <end position="215"/>
    </location>
</feature>
<feature type="transmembrane region" description="Helical" evidence="2">
    <location>
        <begin position="513"/>
        <end position="531"/>
    </location>
</feature>
<feature type="transmembrane region" description="Helical" evidence="2">
    <location>
        <begin position="221"/>
        <end position="239"/>
    </location>
</feature>
<proteinExistence type="predicted"/>
<dbReference type="OrthoDB" id="207428at2"/>
<feature type="transmembrane region" description="Helical" evidence="2">
    <location>
        <begin position="382"/>
        <end position="399"/>
    </location>
</feature>
<feature type="transmembrane region" description="Helical" evidence="2">
    <location>
        <begin position="543"/>
        <end position="566"/>
    </location>
</feature>
<reference evidence="3 4" key="1">
    <citation type="submission" date="2006-02" db="EMBL/GenBank/DDBJ databases">
        <authorList>
            <person name="Pinhassi J."/>
            <person name="Pedros-Alio C."/>
            <person name="Ferriera S."/>
            <person name="Johnson J."/>
            <person name="Kravitz S."/>
            <person name="Halpern A."/>
            <person name="Remington K."/>
            <person name="Beeson K."/>
            <person name="Tran B."/>
            <person name="Rogers Y.-H."/>
            <person name="Friedman R."/>
            <person name="Venter J.C."/>
        </authorList>
    </citation>
    <scope>NUCLEOTIDE SEQUENCE [LARGE SCALE GENOMIC DNA]</scope>
    <source>
        <strain evidence="3 4">MED297</strain>
    </source>
</reference>
<feature type="transmembrane region" description="Helical" evidence="2">
    <location>
        <begin position="785"/>
        <end position="803"/>
    </location>
</feature>
<dbReference type="AlphaFoldDB" id="A4BI47"/>
<dbReference type="EMBL" id="AAOE01000024">
    <property type="protein sequence ID" value="EAR08190.1"/>
    <property type="molecule type" value="Genomic_DNA"/>
</dbReference>
<feature type="transmembrane region" description="Helical" evidence="2">
    <location>
        <begin position="481"/>
        <end position="501"/>
    </location>
</feature>
<dbReference type="HOGENOM" id="CLU_327852_0_0_6"/>
<keyword evidence="4" id="KW-1185">Reference proteome</keyword>
<dbReference type="STRING" id="314283.MED297_14665"/>
<feature type="transmembrane region" description="Helical" evidence="2">
    <location>
        <begin position="573"/>
        <end position="593"/>
    </location>
</feature>
<feature type="compositionally biased region" description="Low complexity" evidence="1">
    <location>
        <begin position="72"/>
        <end position="83"/>
    </location>
</feature>
<gene>
    <name evidence="3" type="ORF">MED297_14665</name>
</gene>
<feature type="transmembrane region" description="Helical" evidence="2">
    <location>
        <begin position="631"/>
        <end position="650"/>
    </location>
</feature>
<feature type="compositionally biased region" description="Polar residues" evidence="1">
    <location>
        <begin position="98"/>
        <end position="109"/>
    </location>
</feature>
<feature type="region of interest" description="Disordered" evidence="1">
    <location>
        <begin position="42"/>
        <end position="120"/>
    </location>
</feature>
<organism evidence="3 4">
    <name type="scientific">Reinekea blandensis MED297</name>
    <dbReference type="NCBI Taxonomy" id="314283"/>
    <lineage>
        <taxon>Bacteria</taxon>
        <taxon>Pseudomonadati</taxon>
        <taxon>Pseudomonadota</taxon>
        <taxon>Gammaproteobacteria</taxon>
        <taxon>Oceanospirillales</taxon>
        <taxon>Saccharospirillaceae</taxon>
        <taxon>Reinekea</taxon>
    </lineage>
</organism>
<evidence type="ECO:0000313" key="4">
    <source>
        <dbReference type="Proteomes" id="UP000005953"/>
    </source>
</evidence>
<feature type="transmembrane region" description="Helical" evidence="2">
    <location>
        <begin position="6"/>
        <end position="27"/>
    </location>
</feature>
<dbReference type="Pfam" id="PF10101">
    <property type="entry name" value="DUF2339"/>
    <property type="match status" value="1"/>
</dbReference>
<feature type="transmembrane region" description="Helical" evidence="2">
    <location>
        <begin position="714"/>
        <end position="735"/>
    </location>
</feature>
<dbReference type="Proteomes" id="UP000005953">
    <property type="component" value="Unassembled WGS sequence"/>
</dbReference>
<feature type="compositionally biased region" description="Polar residues" evidence="1">
    <location>
        <begin position="55"/>
        <end position="71"/>
    </location>
</feature>
<protein>
    <recommendedName>
        <fullName evidence="5">DUF2339 domain-containing protein</fullName>
    </recommendedName>
</protein>
<sequence>MELLLSLLGLAFIVAFGLALFGVPVLFRRLNQLSREVQELRSQLRQPVSEPGPQAVQSSIRQSKPTVAEATSETPPSEVVVAEPEVESKADTVLTPELEQTTKPTSAWASIQEGEPTEPKETGQFQSLINKLLSMNLTAQVGAIVLIFGAVFLGKYASDIGLLTFTAKLVLMGVASITLTLVGIRFQARLKVFADVLQATGLAGWLVTLFVGHVLYELLPWWLAFGGGLAGVLLIGQRALRQDSQALAMVAFLGGFITPFIASSEVASLWRLFGYLAVLNAAVVWIGWHKPWRWLIREATVGTFGLIGALMLAEHLQDDLLRSDIQWPFAVFLLVTLVEFSVLAAGWLRQNRLVVDRHASGLLFGVPAATVVGLQTLLANQAILLAVVLVAIGVWYWGLSRWSRSVFRLPAIVFTSMAVPYALSDGLTSLTYALEGLGFVYWASKYQRRIPLFWGLGLQIVSAVFAFRLFLEPVVQAEQLWLSWILYGGVVVTGLISGWWLRQGSIFKPVRQQWLEAAVVTWAVSVWYYQWGFWLAESLTQQWTFFAFPIITAVTVILTGLAAWRLHWSVMWMLLRLSSLLLLFSGLVFLEGYSHRASWPMLTGLAALSAGLLLVRYRINQTLLPAKAWDGFLVWFGLVALTAGALYAAPTFMTDWNLALATVAVLVPGMFLRPALRRLIPPAPYRRFARVLYLFIIAGLVTTTLSRLGNYAPLPFWPIFHPVLLVGLLGCEILFRFVRRLRYWRLAWVLLVGLVLTMELNRWLFHYVGVDFNLDAWLSSPLTQMVWSLSWTLLGGLLMITGARQSLSRSRWALGAGILGLIVLKLFVLDLAAVDTLYRILSFLGVGALLLAIGYIAPMPDRPAVDVKENDGAPIEE</sequence>